<proteinExistence type="inferred from homology"/>
<evidence type="ECO:0000256" key="4">
    <source>
        <dbReference type="ARBA" id="ARBA00035494"/>
    </source>
</evidence>
<reference evidence="7 8" key="1">
    <citation type="submission" date="2018-06" db="EMBL/GenBank/DDBJ databases">
        <title>Extensive metabolic versatility and redundancy in microbially diverse, dynamic hydrothermal sediments.</title>
        <authorList>
            <person name="Dombrowski N."/>
            <person name="Teske A."/>
            <person name="Baker B.J."/>
        </authorList>
    </citation>
    <scope>NUCLEOTIDE SEQUENCE [LARGE SCALE GENOMIC DNA]</scope>
    <source>
        <strain evidence="7">B36_G15</strain>
    </source>
</reference>
<dbReference type="EMBL" id="QNBE01000110">
    <property type="protein sequence ID" value="RKX69042.1"/>
    <property type="molecule type" value="Genomic_DNA"/>
</dbReference>
<evidence type="ECO:0000256" key="5">
    <source>
        <dbReference type="RuleBase" id="RU000660"/>
    </source>
</evidence>
<accession>A0A660SEQ3</accession>
<dbReference type="GO" id="GO:0003735">
    <property type="term" value="F:structural constituent of ribosome"/>
    <property type="evidence" value="ECO:0007669"/>
    <property type="project" value="InterPro"/>
</dbReference>
<comment type="caution">
    <text evidence="7">The sequence shown here is derived from an EMBL/GenBank/DDBJ whole genome shotgun (WGS) entry which is preliminary data.</text>
</comment>
<evidence type="ECO:0000256" key="6">
    <source>
        <dbReference type="RuleBase" id="RU000661"/>
    </source>
</evidence>
<evidence type="ECO:0000256" key="1">
    <source>
        <dbReference type="ARBA" id="ARBA00008777"/>
    </source>
</evidence>
<dbReference type="Gene3D" id="3.90.1030.10">
    <property type="entry name" value="Ribosomal protein L17"/>
    <property type="match status" value="1"/>
</dbReference>
<dbReference type="AlphaFoldDB" id="A0A660SEQ3"/>
<dbReference type="PANTHER" id="PTHR14413:SF16">
    <property type="entry name" value="LARGE RIBOSOMAL SUBUNIT PROTEIN BL17M"/>
    <property type="match status" value="1"/>
</dbReference>
<dbReference type="Proteomes" id="UP000268469">
    <property type="component" value="Unassembled WGS sequence"/>
</dbReference>
<evidence type="ECO:0000313" key="8">
    <source>
        <dbReference type="Proteomes" id="UP000268469"/>
    </source>
</evidence>
<dbReference type="SUPFAM" id="SSF64263">
    <property type="entry name" value="Prokaryotic ribosomal protein L17"/>
    <property type="match status" value="1"/>
</dbReference>
<protein>
    <recommendedName>
        <fullName evidence="4 6">50S ribosomal protein L17</fullName>
    </recommendedName>
</protein>
<dbReference type="GO" id="GO:0006412">
    <property type="term" value="P:translation"/>
    <property type="evidence" value="ECO:0007669"/>
    <property type="project" value="InterPro"/>
</dbReference>
<name>A0A660SEQ3_UNCW3</name>
<organism evidence="7 8">
    <name type="scientific">candidate division WOR-3 bacterium</name>
    <dbReference type="NCBI Taxonomy" id="2052148"/>
    <lineage>
        <taxon>Bacteria</taxon>
        <taxon>Bacteria division WOR-3</taxon>
    </lineage>
</organism>
<keyword evidence="3 5" id="KW-0687">Ribonucleoprotein</keyword>
<evidence type="ECO:0000256" key="2">
    <source>
        <dbReference type="ARBA" id="ARBA00022980"/>
    </source>
</evidence>
<dbReference type="GO" id="GO:0022625">
    <property type="term" value="C:cytosolic large ribosomal subunit"/>
    <property type="evidence" value="ECO:0007669"/>
    <property type="project" value="TreeGrafter"/>
</dbReference>
<dbReference type="Pfam" id="PF01196">
    <property type="entry name" value="Ribosomal_L17"/>
    <property type="match status" value="1"/>
</dbReference>
<sequence length="127" mass="14566">MRHNRKVKKLGRKKAHRIATIRNLLRGLILHGEIKTTIAKAKACRDQANRLIAKATKDSLATRRYLFRHLNDHRLVKRLCVEIAPQLADHRGGYVRIYRLGRRDGDGAEMALLSLVEPIAEEEKKGK</sequence>
<gene>
    <name evidence="7" type="ORF">DRP53_09340</name>
</gene>
<comment type="similarity">
    <text evidence="1 5">Belongs to the bacterial ribosomal protein bL17 family.</text>
</comment>
<dbReference type="PANTHER" id="PTHR14413">
    <property type="entry name" value="RIBOSOMAL PROTEIN L17"/>
    <property type="match status" value="1"/>
</dbReference>
<evidence type="ECO:0000313" key="7">
    <source>
        <dbReference type="EMBL" id="RKX69042.1"/>
    </source>
</evidence>
<evidence type="ECO:0000256" key="3">
    <source>
        <dbReference type="ARBA" id="ARBA00023274"/>
    </source>
</evidence>
<dbReference type="InterPro" id="IPR000456">
    <property type="entry name" value="Ribosomal_bL17"/>
</dbReference>
<keyword evidence="2 5" id="KW-0689">Ribosomal protein</keyword>
<dbReference type="InterPro" id="IPR036373">
    <property type="entry name" value="Ribosomal_bL17_sf"/>
</dbReference>
<dbReference type="NCBIfam" id="TIGR00059">
    <property type="entry name" value="L17"/>
    <property type="match status" value="1"/>
</dbReference>